<accession>A0A7M7J683</accession>
<keyword evidence="5" id="KW-0472">Membrane</keyword>
<reference evidence="6" key="1">
    <citation type="submission" date="2021-01" db="UniProtKB">
        <authorList>
            <consortium name="EnsemblMetazoa"/>
        </authorList>
    </citation>
    <scope>IDENTIFICATION</scope>
</reference>
<feature type="transmembrane region" description="Helical" evidence="5">
    <location>
        <begin position="31"/>
        <end position="55"/>
    </location>
</feature>
<comment type="similarity">
    <text evidence="1">Belongs to the ANT/ATPSC lysine N-methyltransferase family.</text>
</comment>
<name>A0A7M7J683_VARDE</name>
<dbReference type="InterPro" id="IPR029063">
    <property type="entry name" value="SAM-dependent_MTases_sf"/>
</dbReference>
<dbReference type="Proteomes" id="UP000594260">
    <property type="component" value="Unplaced"/>
</dbReference>
<keyword evidence="3" id="KW-0808">Transferase</keyword>
<sequence>METLQSSGSTDIDEMSVCQSDPVSSISKSQIGLIAATATGGVATGLLAICGPFLAPAFRRICLPYVPATNTQVSNVVHVLRGRRCKSIVDLGSGDGRVVNSLAASRSLIGGSEFVGIELNPWLVLYSRIAALRTLGVKSEVQFKRQDLWKYSLNQHDTVVVFGVECMMEELQLKCEQELEKGSTVVACRFPFEAWKPKKVYGEGVDTVWLYER</sequence>
<evidence type="ECO:0000313" key="7">
    <source>
        <dbReference type="Proteomes" id="UP000594260"/>
    </source>
</evidence>
<proteinExistence type="inferred from homology"/>
<dbReference type="GeneID" id="111244504"/>
<organism evidence="6 7">
    <name type="scientific">Varroa destructor</name>
    <name type="common">Honeybee mite</name>
    <dbReference type="NCBI Taxonomy" id="109461"/>
    <lineage>
        <taxon>Eukaryota</taxon>
        <taxon>Metazoa</taxon>
        <taxon>Ecdysozoa</taxon>
        <taxon>Arthropoda</taxon>
        <taxon>Chelicerata</taxon>
        <taxon>Arachnida</taxon>
        <taxon>Acari</taxon>
        <taxon>Parasitiformes</taxon>
        <taxon>Mesostigmata</taxon>
        <taxon>Gamasina</taxon>
        <taxon>Dermanyssoidea</taxon>
        <taxon>Varroidae</taxon>
        <taxon>Varroa</taxon>
    </lineage>
</organism>
<dbReference type="AlphaFoldDB" id="A0A7M7J683"/>
<protein>
    <submittedName>
        <fullName evidence="6">Uncharacterized protein</fullName>
    </submittedName>
</protein>
<keyword evidence="5" id="KW-1133">Transmembrane helix</keyword>
<keyword evidence="4" id="KW-0949">S-adenosyl-L-methionine</keyword>
<dbReference type="GO" id="GO:1905706">
    <property type="term" value="P:regulation of mitochondrial ATP synthesis coupled proton transport"/>
    <property type="evidence" value="ECO:0007669"/>
    <property type="project" value="TreeGrafter"/>
</dbReference>
<dbReference type="GO" id="GO:0005739">
    <property type="term" value="C:mitochondrion"/>
    <property type="evidence" value="ECO:0007669"/>
    <property type="project" value="TreeGrafter"/>
</dbReference>
<evidence type="ECO:0000256" key="4">
    <source>
        <dbReference type="ARBA" id="ARBA00022691"/>
    </source>
</evidence>
<keyword evidence="5" id="KW-0812">Transmembrane</keyword>
<evidence type="ECO:0000256" key="2">
    <source>
        <dbReference type="ARBA" id="ARBA00022603"/>
    </source>
</evidence>
<dbReference type="GO" id="GO:0016279">
    <property type="term" value="F:protein-lysine N-methyltransferase activity"/>
    <property type="evidence" value="ECO:0007669"/>
    <property type="project" value="InterPro"/>
</dbReference>
<evidence type="ECO:0000313" key="6">
    <source>
        <dbReference type="EnsemblMetazoa" id="XP_022647441"/>
    </source>
</evidence>
<dbReference type="EnsemblMetazoa" id="XM_022791706">
    <property type="protein sequence ID" value="XP_022647441"/>
    <property type="gene ID" value="LOC111244504"/>
</dbReference>
<dbReference type="InterPro" id="IPR026170">
    <property type="entry name" value="FAM173A/B"/>
</dbReference>
<keyword evidence="7" id="KW-1185">Reference proteome</keyword>
<dbReference type="RefSeq" id="XP_022647441.1">
    <property type="nucleotide sequence ID" value="XM_022791706.1"/>
</dbReference>
<dbReference type="PANTHER" id="PTHR13610:SF9">
    <property type="entry name" value="FI06469P"/>
    <property type="match status" value="1"/>
</dbReference>
<evidence type="ECO:0000256" key="1">
    <source>
        <dbReference type="ARBA" id="ARBA00010633"/>
    </source>
</evidence>
<evidence type="ECO:0000256" key="5">
    <source>
        <dbReference type="SAM" id="Phobius"/>
    </source>
</evidence>
<evidence type="ECO:0000256" key="3">
    <source>
        <dbReference type="ARBA" id="ARBA00022679"/>
    </source>
</evidence>
<keyword evidence="2" id="KW-0489">Methyltransferase</keyword>
<dbReference type="PANTHER" id="PTHR13610">
    <property type="entry name" value="METHYLTRANSFERASE DOMAIN-CONTAINING PROTEIN"/>
    <property type="match status" value="1"/>
</dbReference>
<dbReference type="Gene3D" id="3.40.50.150">
    <property type="entry name" value="Vaccinia Virus protein VP39"/>
    <property type="match status" value="1"/>
</dbReference>
<dbReference type="GO" id="GO:0032259">
    <property type="term" value="P:methylation"/>
    <property type="evidence" value="ECO:0007669"/>
    <property type="project" value="UniProtKB-KW"/>
</dbReference>
<dbReference type="SUPFAM" id="SSF53335">
    <property type="entry name" value="S-adenosyl-L-methionine-dependent methyltransferases"/>
    <property type="match status" value="1"/>
</dbReference>